<dbReference type="OMA" id="KDESCET"/>
<name>N6TFL9_DENPD</name>
<evidence type="ECO:0000256" key="1">
    <source>
        <dbReference type="SAM" id="Coils"/>
    </source>
</evidence>
<organism evidence="4">
    <name type="scientific">Dendroctonus ponderosae</name>
    <name type="common">Mountain pine beetle</name>
    <dbReference type="NCBI Taxonomy" id="77166"/>
    <lineage>
        <taxon>Eukaryota</taxon>
        <taxon>Metazoa</taxon>
        <taxon>Ecdysozoa</taxon>
        <taxon>Arthropoda</taxon>
        <taxon>Hexapoda</taxon>
        <taxon>Insecta</taxon>
        <taxon>Pterygota</taxon>
        <taxon>Neoptera</taxon>
        <taxon>Endopterygota</taxon>
        <taxon>Coleoptera</taxon>
        <taxon>Polyphaga</taxon>
        <taxon>Cucujiformia</taxon>
        <taxon>Curculionidae</taxon>
        <taxon>Scolytinae</taxon>
        <taxon>Dendroctonus</taxon>
    </lineage>
</organism>
<feature type="compositionally biased region" description="Basic and acidic residues" evidence="2">
    <location>
        <begin position="528"/>
        <end position="543"/>
    </location>
</feature>
<dbReference type="EnsemblMetazoa" id="XM_019901053.1">
    <property type="protein sequence ID" value="XP_019756612.1"/>
    <property type="gene ID" value="LOC109535183"/>
</dbReference>
<keyword evidence="6" id="KW-1185">Reference proteome</keyword>
<feature type="domain" description="BOD1/SHG1" evidence="3">
    <location>
        <begin position="19"/>
        <end position="114"/>
    </location>
</feature>
<dbReference type="OrthoDB" id="7605699at2759"/>
<sequence length="1221" mass="136576">MDMLPSSCLPGDPRLINHIVYELKSQGIFDQFRKECIADVDTKPAYQNLSQRVEGSVMNFLKKQKFAESINKNQLREQLRKNITESGFLESGVERIVDQVVNPKINSVFLPKVEDVVYRFLGIERPSQEAQRSGVKPKIENLFPQDLDAASPKSAHDEKMNDVDKTDSTEALNSSEAKMEDESPSFEPLDESKFSAQEENSDDSHLSGMSGLSRNSKKNDDVEMSTSVQPAQDISQQSEAVVASEQDTTMEICTPSEISDACDNTMEKLPDKTEAAKPPHDGDSANVLSALAQDKPGCKSEKSGQEDADGKKADNYKRSHDRHKSSSRSDKREHKEKKERSKSESKSKDHKEKTSSKHSSSNKDKDKDGSNIKGDNVETDKAKKEDKERHKSRTSSSSKSKDYKTKSEKPDKSKEKSEKDKERTHKDKDRPDKDQSSTDKGNKPDKSKSSKDKEKAEKSRVEKAASEKDKSSKIAKEKSSNSSKTENKDKASSSKENGPPSSNTHSNLDKSSAKSSKDKPKSSSTSNSKDKDKKVDDPKQKSAEKHKKKDKSSSSSDKLNLSSRKDKDKKSSDDHYSFKDKKSTRRSTDRDSNDGSSKVSRHDSTTETGSNSYKGSSKESSEVFSSGGGESSNSENVEKKPEGDEVVKSPNAEASPFKYLKPKFASNIHEAMKLMKIRKQLAKMERENKLALTAVSVNEKEKAKLETETESVSTELKTDTILNSPEVKQSSKKPESPLKNILKLQVQLEKKVEETQNAEHESSPVLKSHDISLESFAALEARLALEMSTVNSSSYGYGDDEDYAQYSSITTSPHKQRKLSEKQEIYHSLFEESAPNSREAQIDQSSLHQIVTASNLENSVACSQASKTRTFVLDQNSDEEIELAGGIQSKSRIREPDSILRTVLLNTAPSEIPILAEKSQNSSSYTVDFLGFSNVDREDVASNKLHELLEQVGQDIFGLQCKAELPRLVKKAAAQSSDYDHNFGGSIKRMNGKKLFISLEKTELDTKMLPLKSILRKEITPLNGGFEPANLMQNGQKKEVKESTPLKINRLVKEWENDDIPCYFFDKPDAADITNLNRLIERLAANIEKQLEKIANSSSTIIKQTCKRKLQDEERVIEPKFAIKRQRLNEIILDENMCNASLTLIVDLPSHQNFNFPLSPAESEKSGEQKKDEPTPVKHRKSARGSTSQRYSTDELYKPRPVLGCSGSRRKYPRRDSMEQS</sequence>
<dbReference type="KEGG" id="dpa:109535183"/>
<feature type="compositionally biased region" description="Polar residues" evidence="2">
    <location>
        <begin position="224"/>
        <end position="251"/>
    </location>
</feature>
<feature type="region of interest" description="Disordered" evidence="2">
    <location>
        <begin position="1156"/>
        <end position="1221"/>
    </location>
</feature>
<dbReference type="PANTHER" id="PTHR31532:SF10">
    <property type="entry name" value="BIORIENTATION OF CHROMOSOMES IN CELL DIVISION PROTEIN 1-LIKE 1"/>
    <property type="match status" value="1"/>
</dbReference>
<dbReference type="GO" id="GO:0048188">
    <property type="term" value="C:Set1C/COMPASS complex"/>
    <property type="evidence" value="ECO:0007669"/>
    <property type="project" value="TreeGrafter"/>
</dbReference>
<feature type="region of interest" description="Disordered" evidence="2">
    <location>
        <begin position="129"/>
        <end position="661"/>
    </location>
</feature>
<dbReference type="PANTHER" id="PTHR31532">
    <property type="entry name" value="BIORIENTATION OF CHROMOSOMES IN CELL DIVISION 1 FAMILY MEMBER"/>
    <property type="match status" value="1"/>
</dbReference>
<feature type="compositionally biased region" description="Low complexity" evidence="2">
    <location>
        <begin position="553"/>
        <end position="562"/>
    </location>
</feature>
<feature type="coiled-coil region" evidence="1">
    <location>
        <begin position="1073"/>
        <end position="1100"/>
    </location>
</feature>
<proteinExistence type="predicted"/>
<evidence type="ECO:0000256" key="2">
    <source>
        <dbReference type="SAM" id="MobiDB-lite"/>
    </source>
</evidence>
<evidence type="ECO:0000313" key="6">
    <source>
        <dbReference type="Proteomes" id="UP000019118"/>
    </source>
</evidence>
<keyword evidence="1" id="KW-0175">Coiled coil</keyword>
<dbReference type="AlphaFoldDB" id="N6TFL9"/>
<dbReference type="InterPro" id="IPR055264">
    <property type="entry name" value="BOD1/SHG1_dom"/>
</dbReference>
<reference evidence="4 6" key="1">
    <citation type="journal article" date="2013" name="Genome Biol.">
        <title>Draft genome of the mountain pine beetle, Dendroctonus ponderosae Hopkins, a major forest pest.</title>
        <authorList>
            <person name="Keeling C.I."/>
            <person name="Yuen M.M."/>
            <person name="Liao N.Y."/>
            <person name="Docking T.R."/>
            <person name="Chan S.K."/>
            <person name="Taylor G.A."/>
            <person name="Palmquist D.L."/>
            <person name="Jackman S.D."/>
            <person name="Nguyen A."/>
            <person name="Li M."/>
            <person name="Henderson H."/>
            <person name="Janes J.K."/>
            <person name="Zhao Y."/>
            <person name="Pandoh P."/>
            <person name="Moore R."/>
            <person name="Sperling F.A."/>
            <person name="Huber D.P."/>
            <person name="Birol I."/>
            <person name="Jones S.J."/>
            <person name="Bohlmann J."/>
        </authorList>
    </citation>
    <scope>NUCLEOTIDE SEQUENCE</scope>
</reference>
<feature type="compositionally biased region" description="Basic and acidic residues" evidence="2">
    <location>
        <begin position="636"/>
        <end position="647"/>
    </location>
</feature>
<feature type="compositionally biased region" description="Basic and acidic residues" evidence="2">
    <location>
        <begin position="154"/>
        <end position="168"/>
    </location>
</feature>
<evidence type="ECO:0000259" key="3">
    <source>
        <dbReference type="Pfam" id="PF05205"/>
    </source>
</evidence>
<feature type="compositionally biased region" description="Basic and acidic residues" evidence="2">
    <location>
        <begin position="507"/>
        <end position="521"/>
    </location>
</feature>
<gene>
    <name evidence="5" type="primary">109535183</name>
    <name evidence="4" type="ORF">YQE_04349</name>
</gene>
<feature type="compositionally biased region" description="Polar residues" evidence="2">
    <location>
        <begin position="494"/>
        <end position="505"/>
    </location>
</feature>
<feature type="compositionally biased region" description="Basic and acidic residues" evidence="2">
    <location>
        <begin position="399"/>
        <end position="493"/>
    </location>
</feature>
<dbReference type="EMBL" id="KB740735">
    <property type="protein sequence ID" value="ENN79164.1"/>
    <property type="molecule type" value="Genomic_DNA"/>
</dbReference>
<feature type="compositionally biased region" description="Basic and acidic residues" evidence="2">
    <location>
        <begin position="563"/>
        <end position="593"/>
    </location>
</feature>
<accession>N6TFL9</accession>
<feature type="compositionally biased region" description="Basic and acidic residues" evidence="2">
    <location>
        <begin position="296"/>
        <end position="318"/>
    </location>
</feature>
<feature type="compositionally biased region" description="Basic and acidic residues" evidence="2">
    <location>
        <begin position="327"/>
        <end position="389"/>
    </location>
</feature>
<dbReference type="Pfam" id="PF05205">
    <property type="entry name" value="COMPASS-Shg1"/>
    <property type="match status" value="1"/>
</dbReference>
<dbReference type="Proteomes" id="UP000019118">
    <property type="component" value="Unassembled WGS sequence"/>
</dbReference>
<evidence type="ECO:0000313" key="4">
    <source>
        <dbReference type="EMBL" id="ENN79164.1"/>
    </source>
</evidence>
<dbReference type="GO" id="GO:0031297">
    <property type="term" value="P:replication fork processing"/>
    <property type="evidence" value="ECO:0007669"/>
    <property type="project" value="TreeGrafter"/>
</dbReference>
<evidence type="ECO:0000313" key="5">
    <source>
        <dbReference type="EnsemblMetazoa" id="XP_019756612.1"/>
    </source>
</evidence>
<feature type="compositionally biased region" description="Basic and acidic residues" evidence="2">
    <location>
        <begin position="1162"/>
        <end position="1176"/>
    </location>
</feature>
<dbReference type="HOGENOM" id="CLU_268654_0_0_1"/>
<reference evidence="5" key="2">
    <citation type="submission" date="2024-08" db="UniProtKB">
        <authorList>
            <consortium name="EnsemblMetazoa"/>
        </authorList>
    </citation>
    <scope>IDENTIFICATION</scope>
</reference>
<protein>
    <recommendedName>
        <fullName evidence="3">BOD1/SHG1 domain-containing protein</fullName>
    </recommendedName>
</protein>
<feature type="compositionally biased region" description="Basic and acidic residues" evidence="2">
    <location>
        <begin position="265"/>
        <end position="283"/>
    </location>
</feature>
<feature type="non-terminal residue" evidence="4">
    <location>
        <position position="1"/>
    </location>
</feature>